<evidence type="ECO:0000256" key="1">
    <source>
        <dbReference type="SAM" id="Phobius"/>
    </source>
</evidence>
<organism evidence="2 3">
    <name type="scientific">Mycobacterium kyorinense</name>
    <dbReference type="NCBI Taxonomy" id="487514"/>
    <lineage>
        <taxon>Bacteria</taxon>
        <taxon>Bacillati</taxon>
        <taxon>Actinomycetota</taxon>
        <taxon>Actinomycetes</taxon>
        <taxon>Mycobacteriales</taxon>
        <taxon>Mycobacteriaceae</taxon>
        <taxon>Mycobacterium</taxon>
    </lineage>
</organism>
<keyword evidence="1" id="KW-0812">Transmembrane</keyword>
<name>A0A1X1XF29_9MYCO</name>
<dbReference type="Proteomes" id="UP000193487">
    <property type="component" value="Unassembled WGS sequence"/>
</dbReference>
<protein>
    <submittedName>
        <fullName evidence="2">Uncharacterized protein</fullName>
    </submittedName>
</protein>
<reference evidence="2 3" key="1">
    <citation type="submission" date="2016-01" db="EMBL/GenBank/DDBJ databases">
        <title>The new phylogeny of the genus Mycobacterium.</title>
        <authorList>
            <person name="Tarcisio F."/>
            <person name="Conor M."/>
            <person name="Antonella G."/>
            <person name="Elisabetta G."/>
            <person name="Giulia F.S."/>
            <person name="Sara T."/>
            <person name="Anna F."/>
            <person name="Clotilde B."/>
            <person name="Roberto B."/>
            <person name="Veronica D.S."/>
            <person name="Fabio R."/>
            <person name="Monica P."/>
            <person name="Olivier J."/>
            <person name="Enrico T."/>
            <person name="Nicola S."/>
        </authorList>
    </citation>
    <scope>NUCLEOTIDE SEQUENCE [LARGE SCALE GENOMIC DNA]</scope>
    <source>
        <strain evidence="2 3">DSM 45166</strain>
    </source>
</reference>
<accession>A0A1X1XF29</accession>
<sequence>MFMLPGVISMVLFAAFLPLGEVDFPVPREQRYAIPAGAGVAAMVGILILWRGFERGGMSYLCLSPAGFNFAEGLFSAEGQWDQVTDVTDRMPRGRTPNKGAIVMVMSDGRTPTFFSGGSYLHNEQALRELVRFYWQHPEHRDELTDGRALARLSSNGFEA</sequence>
<proteinExistence type="predicted"/>
<feature type="transmembrane region" description="Helical" evidence="1">
    <location>
        <begin position="32"/>
        <end position="50"/>
    </location>
</feature>
<keyword evidence="3" id="KW-1185">Reference proteome</keyword>
<dbReference type="EMBL" id="LQPE01000166">
    <property type="protein sequence ID" value="ORV97511.1"/>
    <property type="molecule type" value="Genomic_DNA"/>
</dbReference>
<keyword evidence="1" id="KW-0472">Membrane</keyword>
<evidence type="ECO:0000313" key="2">
    <source>
        <dbReference type="EMBL" id="ORV97511.1"/>
    </source>
</evidence>
<evidence type="ECO:0000313" key="3">
    <source>
        <dbReference type="Proteomes" id="UP000193487"/>
    </source>
</evidence>
<comment type="caution">
    <text evidence="2">The sequence shown here is derived from an EMBL/GenBank/DDBJ whole genome shotgun (WGS) entry which is preliminary data.</text>
</comment>
<gene>
    <name evidence="2" type="ORF">AWC14_15080</name>
</gene>
<keyword evidence="1" id="KW-1133">Transmembrane helix</keyword>
<dbReference type="AlphaFoldDB" id="A0A1X1XF29"/>